<accession>A0ABY2DJQ0</accession>
<protein>
    <submittedName>
        <fullName evidence="1">Flavin reductase</fullName>
    </submittedName>
</protein>
<evidence type="ECO:0000313" key="1">
    <source>
        <dbReference type="EMBL" id="TDC00058.1"/>
    </source>
</evidence>
<organism evidence="1 2">
    <name type="scientific">Micromonospora fluostatini</name>
    <dbReference type="NCBI Taxonomy" id="1629071"/>
    <lineage>
        <taxon>Bacteria</taxon>
        <taxon>Bacillati</taxon>
        <taxon>Actinomycetota</taxon>
        <taxon>Actinomycetes</taxon>
        <taxon>Micromonosporales</taxon>
        <taxon>Micromonosporaceae</taxon>
        <taxon>Micromonospora</taxon>
    </lineage>
</organism>
<proteinExistence type="predicted"/>
<gene>
    <name evidence="1" type="ORF">E1091_05680</name>
</gene>
<sequence length="71" mass="8081">MTVHQPVRPAWTCGGCGAEWPCEPQRQALLVEYERARVSLSYLAAHFLDAVPELTEVPVAHLHRRFLGWAR</sequence>
<dbReference type="Proteomes" id="UP000295626">
    <property type="component" value="Unassembled WGS sequence"/>
</dbReference>
<comment type="caution">
    <text evidence="1">The sequence shown here is derived from an EMBL/GenBank/DDBJ whole genome shotgun (WGS) entry which is preliminary data.</text>
</comment>
<reference evidence="1 2" key="1">
    <citation type="submission" date="2019-02" db="EMBL/GenBank/DDBJ databases">
        <title>Draft genome sequences of novel Actinobacteria.</title>
        <authorList>
            <person name="Sahin N."/>
            <person name="Ay H."/>
            <person name="Saygin H."/>
        </authorList>
    </citation>
    <scope>NUCLEOTIDE SEQUENCE [LARGE SCALE GENOMIC DNA]</scope>
    <source>
        <strain evidence="1 2">JCM 30529</strain>
    </source>
</reference>
<name>A0ABY2DJQ0_9ACTN</name>
<keyword evidence="2" id="KW-1185">Reference proteome</keyword>
<dbReference type="EMBL" id="SMKE01000128">
    <property type="protein sequence ID" value="TDC00058.1"/>
    <property type="molecule type" value="Genomic_DNA"/>
</dbReference>
<evidence type="ECO:0000313" key="2">
    <source>
        <dbReference type="Proteomes" id="UP000295626"/>
    </source>
</evidence>